<keyword evidence="3" id="KW-1185">Reference proteome</keyword>
<feature type="transmembrane region" description="Helical" evidence="1">
    <location>
        <begin position="31"/>
        <end position="51"/>
    </location>
</feature>
<dbReference type="InterPro" id="IPR007410">
    <property type="entry name" value="LpqE-like"/>
</dbReference>
<dbReference type="EMBL" id="JAAVJB010000001">
    <property type="protein sequence ID" value="NJP64754.1"/>
    <property type="molecule type" value="Genomic_DNA"/>
</dbReference>
<dbReference type="InterPro" id="IPR058248">
    <property type="entry name" value="Lxx211020-like"/>
</dbReference>
<evidence type="ECO:0000313" key="3">
    <source>
        <dbReference type="Proteomes" id="UP000746503"/>
    </source>
</evidence>
<gene>
    <name evidence="2" type="ORF">HCJ92_00230</name>
</gene>
<keyword evidence="1" id="KW-0472">Membrane</keyword>
<dbReference type="SUPFAM" id="SSF110087">
    <property type="entry name" value="DR1885-like metal-binding protein"/>
    <property type="match status" value="1"/>
</dbReference>
<proteinExistence type="predicted"/>
<reference evidence="2 3" key="1">
    <citation type="submission" date="2020-03" db="EMBL/GenBank/DDBJ databases">
        <title>Draft genome of Streptomyces sp. ventii, isolated from the Axial Seamount in the Pacific Ocean, and resequencing of the two type strains Streptomyces lonarensis strain NCL 716 and Streptomyces bohaiensis strain 11A07.</title>
        <authorList>
            <person name="Loughran R.M."/>
            <person name="Pfannmuller K.M."/>
            <person name="Wasson B.J."/>
            <person name="Deadmond M.C."/>
            <person name="Paddock B.E."/>
            <person name="Koyack M.J."/>
            <person name="Gallegos D.A."/>
            <person name="Mitchell E.A."/>
            <person name="Ushijima B."/>
            <person name="Saw J.H."/>
            <person name="Mcphail K.L."/>
            <person name="Videau P."/>
        </authorList>
    </citation>
    <scope>NUCLEOTIDE SEQUENCE [LARGE SCALE GENOMIC DNA]</scope>
    <source>
        <strain evidence="3">5675061</strain>
    </source>
</reference>
<dbReference type="Proteomes" id="UP000746503">
    <property type="component" value="Unassembled WGS sequence"/>
</dbReference>
<name>A0ABX1ACC8_9ACTN</name>
<protein>
    <submittedName>
        <fullName evidence="2">Copper chaperone PCu(A)C</fullName>
    </submittedName>
</protein>
<dbReference type="PANTHER" id="PTHR36302:SF1">
    <property type="entry name" value="COPPER CHAPERONE PCU(A)C"/>
    <property type="match status" value="1"/>
</dbReference>
<keyword evidence="1" id="KW-1133">Transmembrane helix</keyword>
<keyword evidence="1" id="KW-0812">Transmembrane</keyword>
<accession>A0ABX1ACC8</accession>
<organism evidence="2 3">
    <name type="scientific">Streptomyces spiramenti</name>
    <dbReference type="NCBI Taxonomy" id="2720606"/>
    <lineage>
        <taxon>Bacteria</taxon>
        <taxon>Bacillati</taxon>
        <taxon>Actinomycetota</taxon>
        <taxon>Actinomycetes</taxon>
        <taxon>Kitasatosporales</taxon>
        <taxon>Streptomycetaceae</taxon>
        <taxon>Streptomyces</taxon>
    </lineage>
</organism>
<comment type="caution">
    <text evidence="2">The sequence shown here is derived from an EMBL/GenBank/DDBJ whole genome shotgun (WGS) entry which is preliminary data.</text>
</comment>
<evidence type="ECO:0000256" key="1">
    <source>
        <dbReference type="SAM" id="Phobius"/>
    </source>
</evidence>
<evidence type="ECO:0000313" key="2">
    <source>
        <dbReference type="EMBL" id="NJP64754.1"/>
    </source>
</evidence>
<dbReference type="PANTHER" id="PTHR36302">
    <property type="entry name" value="BLR7088 PROTEIN"/>
    <property type="match status" value="1"/>
</dbReference>
<dbReference type="InterPro" id="IPR036182">
    <property type="entry name" value="PCuAC_sf"/>
</dbReference>
<dbReference type="Pfam" id="PF04314">
    <property type="entry name" value="PCuAC"/>
    <property type="match status" value="1"/>
</dbReference>
<dbReference type="Gene3D" id="2.60.40.1890">
    <property type="entry name" value="PCu(A)C copper chaperone"/>
    <property type="match status" value="1"/>
</dbReference>
<dbReference type="RefSeq" id="WP_167931280.1">
    <property type="nucleotide sequence ID" value="NZ_JAAVJB010000001.1"/>
</dbReference>
<sequence>MTAPTEEPRTQEPARTVVAGGGRLRDAARAVLAPVLAGGLTLAGLAVWTVAGQAGSPADVRVEEGRVFLPILESQQTTGVFFAVSNEGGSEDRILAVRSTRGEAMFGDRELTEGAGRMIMIPEIAVPADSTLEMTPFTPNVMLTVDRPLAEGERVDFVLTFQQSGEIPVTAVVTRPSL</sequence>